<evidence type="ECO:0000313" key="1">
    <source>
        <dbReference type="EMBL" id="GAA0335928.1"/>
    </source>
</evidence>
<protein>
    <submittedName>
        <fullName evidence="1">Uncharacterized protein</fullName>
    </submittedName>
</protein>
<accession>A0ABP3G8T1</accession>
<gene>
    <name evidence="1" type="ORF">GCM10008967_27920</name>
</gene>
<organism evidence="1 2">
    <name type="scientific">Bacillus carboniphilus</name>
    <dbReference type="NCBI Taxonomy" id="86663"/>
    <lineage>
        <taxon>Bacteria</taxon>
        <taxon>Bacillati</taxon>
        <taxon>Bacillota</taxon>
        <taxon>Bacilli</taxon>
        <taxon>Bacillales</taxon>
        <taxon>Bacillaceae</taxon>
        <taxon>Bacillus</taxon>
    </lineage>
</organism>
<keyword evidence="2" id="KW-1185">Reference proteome</keyword>
<evidence type="ECO:0000313" key="2">
    <source>
        <dbReference type="Proteomes" id="UP001500782"/>
    </source>
</evidence>
<proteinExistence type="predicted"/>
<comment type="caution">
    <text evidence="1">The sequence shown here is derived from an EMBL/GenBank/DDBJ whole genome shotgun (WGS) entry which is preliminary data.</text>
</comment>
<dbReference type="EMBL" id="BAAADJ010000043">
    <property type="protein sequence ID" value="GAA0335928.1"/>
    <property type="molecule type" value="Genomic_DNA"/>
</dbReference>
<dbReference type="RefSeq" id="WP_343800062.1">
    <property type="nucleotide sequence ID" value="NZ_BAAADJ010000043.1"/>
</dbReference>
<dbReference type="Proteomes" id="UP001500782">
    <property type="component" value="Unassembled WGS sequence"/>
</dbReference>
<reference evidence="2" key="1">
    <citation type="journal article" date="2019" name="Int. J. Syst. Evol. Microbiol.">
        <title>The Global Catalogue of Microorganisms (GCM) 10K type strain sequencing project: providing services to taxonomists for standard genome sequencing and annotation.</title>
        <authorList>
            <consortium name="The Broad Institute Genomics Platform"/>
            <consortium name="The Broad Institute Genome Sequencing Center for Infectious Disease"/>
            <person name="Wu L."/>
            <person name="Ma J."/>
        </authorList>
    </citation>
    <scope>NUCLEOTIDE SEQUENCE [LARGE SCALE GENOMIC DNA]</scope>
    <source>
        <strain evidence="2">JCM 9731</strain>
    </source>
</reference>
<sequence length="105" mass="12387">MVDIKVSKEKNDFKERELKLLEVLLLNLAAQANAQTIKEGMAMNPLERKENELYSYQFAWQKAITEHQYDEFMEAVSRRYNQAFKMSEISDVNIGFLENSYLQTK</sequence>
<name>A0ABP3G8T1_9BACI</name>